<keyword evidence="1" id="KW-0812">Transmembrane</keyword>
<evidence type="ECO:0000313" key="2">
    <source>
        <dbReference type="EMBL" id="MPC65839.1"/>
    </source>
</evidence>
<organism evidence="2 3">
    <name type="scientific">Portunus trituberculatus</name>
    <name type="common">Swimming crab</name>
    <name type="synonym">Neptunus trituberculatus</name>
    <dbReference type="NCBI Taxonomy" id="210409"/>
    <lineage>
        <taxon>Eukaryota</taxon>
        <taxon>Metazoa</taxon>
        <taxon>Ecdysozoa</taxon>
        <taxon>Arthropoda</taxon>
        <taxon>Crustacea</taxon>
        <taxon>Multicrustacea</taxon>
        <taxon>Malacostraca</taxon>
        <taxon>Eumalacostraca</taxon>
        <taxon>Eucarida</taxon>
        <taxon>Decapoda</taxon>
        <taxon>Pleocyemata</taxon>
        <taxon>Brachyura</taxon>
        <taxon>Eubrachyura</taxon>
        <taxon>Portunoidea</taxon>
        <taxon>Portunidae</taxon>
        <taxon>Portuninae</taxon>
        <taxon>Portunus</taxon>
    </lineage>
</organism>
<proteinExistence type="predicted"/>
<keyword evidence="3" id="KW-1185">Reference proteome</keyword>
<accession>A0A5B7H7M8</accession>
<evidence type="ECO:0000256" key="1">
    <source>
        <dbReference type="SAM" id="Phobius"/>
    </source>
</evidence>
<dbReference type="EMBL" id="VSRR010023907">
    <property type="protein sequence ID" value="MPC65839.1"/>
    <property type="molecule type" value="Genomic_DNA"/>
</dbReference>
<keyword evidence="1" id="KW-0472">Membrane</keyword>
<keyword evidence="1" id="KW-1133">Transmembrane helix</keyword>
<dbReference type="AlphaFoldDB" id="A0A5B7H7M8"/>
<protein>
    <submittedName>
        <fullName evidence="2">Uncharacterized protein</fullName>
    </submittedName>
</protein>
<sequence length="30" mass="3571">MGFQRSFYGSIDILTFSILGYIFTLRFVYD</sequence>
<dbReference type="Proteomes" id="UP000324222">
    <property type="component" value="Unassembled WGS sequence"/>
</dbReference>
<feature type="transmembrane region" description="Helical" evidence="1">
    <location>
        <begin position="7"/>
        <end position="29"/>
    </location>
</feature>
<name>A0A5B7H7M8_PORTR</name>
<evidence type="ECO:0000313" key="3">
    <source>
        <dbReference type="Proteomes" id="UP000324222"/>
    </source>
</evidence>
<gene>
    <name evidence="2" type="ORF">E2C01_059975</name>
</gene>
<comment type="caution">
    <text evidence="2">The sequence shown here is derived from an EMBL/GenBank/DDBJ whole genome shotgun (WGS) entry which is preliminary data.</text>
</comment>
<reference evidence="2 3" key="1">
    <citation type="submission" date="2019-05" db="EMBL/GenBank/DDBJ databases">
        <title>Another draft genome of Portunus trituberculatus and its Hox gene families provides insights of decapod evolution.</title>
        <authorList>
            <person name="Jeong J.-H."/>
            <person name="Song I."/>
            <person name="Kim S."/>
            <person name="Choi T."/>
            <person name="Kim D."/>
            <person name="Ryu S."/>
            <person name="Kim W."/>
        </authorList>
    </citation>
    <scope>NUCLEOTIDE SEQUENCE [LARGE SCALE GENOMIC DNA]</scope>
    <source>
        <tissue evidence="2">Muscle</tissue>
    </source>
</reference>